<gene>
    <name evidence="11" type="ORF">ABL78_7254</name>
</gene>
<comment type="subcellular location">
    <subcellularLocation>
        <location evidence="1">Golgi apparatus membrane</location>
        <topology evidence="1">Peripheral membrane protein</topology>
    </subcellularLocation>
</comment>
<accession>A0A0N1HU85</accession>
<comment type="similarity">
    <text evidence="2">Belongs to the COG4 family.</text>
</comment>
<dbReference type="PANTHER" id="PTHR24016:SF0">
    <property type="entry name" value="CONSERVED OLIGOMERIC GOLGI COMPLEX SUBUNIT 4"/>
    <property type="match status" value="1"/>
</dbReference>
<dbReference type="GO" id="GO:0015031">
    <property type="term" value="P:protein transport"/>
    <property type="evidence" value="ECO:0007669"/>
    <property type="project" value="UniProtKB-KW"/>
</dbReference>
<dbReference type="Gene3D" id="1.20.58.1970">
    <property type="match status" value="1"/>
</dbReference>
<keyword evidence="6" id="KW-0333">Golgi apparatus</keyword>
<evidence type="ECO:0000313" key="12">
    <source>
        <dbReference type="Proteomes" id="UP000038009"/>
    </source>
</evidence>
<dbReference type="InterPro" id="IPR048680">
    <property type="entry name" value="COG4_N"/>
</dbReference>
<dbReference type="InterPro" id="IPR048682">
    <property type="entry name" value="COG4"/>
</dbReference>
<evidence type="ECO:0000313" key="11">
    <source>
        <dbReference type="EMBL" id="KPI83703.1"/>
    </source>
</evidence>
<dbReference type="Proteomes" id="UP000038009">
    <property type="component" value="Unassembled WGS sequence"/>
</dbReference>
<evidence type="ECO:0000256" key="9">
    <source>
        <dbReference type="SAM" id="MobiDB-lite"/>
    </source>
</evidence>
<dbReference type="AlphaFoldDB" id="A0A0N1HU85"/>
<feature type="region of interest" description="Disordered" evidence="9">
    <location>
        <begin position="524"/>
        <end position="549"/>
    </location>
</feature>
<evidence type="ECO:0000256" key="5">
    <source>
        <dbReference type="ARBA" id="ARBA00022927"/>
    </source>
</evidence>
<feature type="region of interest" description="Disordered" evidence="9">
    <location>
        <begin position="171"/>
        <end position="204"/>
    </location>
</feature>
<sequence length="927" mass="99709">MLLKHIDAVEERSDQLLQRVQDGVRRRDALLLEIRQSLHVEKELHAALQDIDMVQYRLMPQYVYRSAALARTVAANASLAERSSKHVRRLDALLQRVQETRSIVDAMKTMENDVAQVSTVLEAGDMEKTVQLLHSYEEAHRVLMSASPSAVASATTPPSTFAAWKKSVGEESVKEGGGSKSENDSAGVKASPEVASNSGTGPALLSDVMRNARETVRERLLTMVQDAVQVNDKLTIMKLTRLLADLGEANTAANLYSSWIADHTIASLARLIDGEMKKMDDPTKVAMTHLALVSQCLDNVAAAFESDEEFTREAFGAQGPLTLLAELHSRATARCVPVLGNLIERRKGVLAQLETHVSTATAQSPPPPAGAAGGAAGRASSPPSGVTADSQNVAVAIARRADQTLEEISHMASCGYIYLTFVQKKQTEYEKKLHKAEAAQGGASGGGDSTAAKEASGSNVTADSLWNTRDNALLNSMQDILAFYVPLQSTYFTIAYNQAVDLQMHAVHDAAKAASVAVARAGGGRNSSPAGAAAGGAGDSRSRAGAHTPSAASATTFMSGLQKLYTVAASSADELISSVGGTAGPGSTPDQADLALFWYYTHGGHVTLPEDIFFIVRMAVHRAMNTKSAQICSAVIISAMDMIQSRLLPEIEKHTLVVKGAAPGVVSPAGTGGVRRRTTASHGGFLTPDELHWTGAAQQTATYLQRMADELQQLSATTFASSPRDVARFRELASEMRALGKDLQDKQIPMWLNSFSDVCCDSILPPHMERFAAVSYDMKEEVYYHYELNDAWVQACLVDLDAGLQYLQQHLVDARLFDMLLAAMARRVAGATSAVLLRKRCSVFGSLQVDKDVRGLRSLFAERAQNDLSAIRDAFAALNLMVTLLLSDKPTDALEEAANTALTGEEKKQVLLTRVEFRKEAVMSLPL</sequence>
<keyword evidence="7" id="KW-0472">Membrane</keyword>
<dbReference type="PANTHER" id="PTHR24016">
    <property type="entry name" value="CONSERVED OLIGOMERIC GOLGI COMPLEX SUBUNIT 4"/>
    <property type="match status" value="1"/>
</dbReference>
<keyword evidence="4" id="KW-0813">Transport</keyword>
<organism evidence="11 12">
    <name type="scientific">Leptomonas seymouri</name>
    <dbReference type="NCBI Taxonomy" id="5684"/>
    <lineage>
        <taxon>Eukaryota</taxon>
        <taxon>Discoba</taxon>
        <taxon>Euglenozoa</taxon>
        <taxon>Kinetoplastea</taxon>
        <taxon>Metakinetoplastina</taxon>
        <taxon>Trypanosomatida</taxon>
        <taxon>Trypanosomatidae</taxon>
        <taxon>Leishmaniinae</taxon>
        <taxon>Leptomonas</taxon>
    </lineage>
</organism>
<dbReference type="EMBL" id="LJSK01000336">
    <property type="protein sequence ID" value="KPI83703.1"/>
    <property type="molecule type" value="Genomic_DNA"/>
</dbReference>
<evidence type="ECO:0000256" key="8">
    <source>
        <dbReference type="ARBA" id="ARBA00031340"/>
    </source>
</evidence>
<evidence type="ECO:0000256" key="6">
    <source>
        <dbReference type="ARBA" id="ARBA00023034"/>
    </source>
</evidence>
<proteinExistence type="inferred from homology"/>
<dbReference type="InterPro" id="IPR048684">
    <property type="entry name" value="COG4_C"/>
</dbReference>
<evidence type="ECO:0000256" key="3">
    <source>
        <dbReference type="ARBA" id="ARBA00020975"/>
    </source>
</evidence>
<feature type="domain" description="COG4 transport protein middle alpha-helical bundle" evidence="10">
    <location>
        <begin position="209"/>
        <end position="575"/>
    </location>
</feature>
<dbReference type="SMART" id="SM00762">
    <property type="entry name" value="Cog4"/>
    <property type="match status" value="1"/>
</dbReference>
<dbReference type="Pfam" id="PF20662">
    <property type="entry name" value="COG4_C"/>
    <property type="match status" value="1"/>
</dbReference>
<evidence type="ECO:0000256" key="7">
    <source>
        <dbReference type="ARBA" id="ARBA00023136"/>
    </source>
</evidence>
<evidence type="ECO:0000256" key="1">
    <source>
        <dbReference type="ARBA" id="ARBA00004395"/>
    </source>
</evidence>
<dbReference type="GO" id="GO:0000139">
    <property type="term" value="C:Golgi membrane"/>
    <property type="evidence" value="ECO:0007669"/>
    <property type="project" value="UniProtKB-SubCell"/>
</dbReference>
<reference evidence="11 12" key="1">
    <citation type="journal article" date="2015" name="PLoS Pathog.">
        <title>Leptomonas seymouri: Adaptations to the Dixenous Life Cycle Analyzed by Genome Sequencing, Transcriptome Profiling and Co-infection with Leishmania donovani.</title>
        <authorList>
            <person name="Kraeva N."/>
            <person name="Butenko A."/>
            <person name="Hlavacova J."/>
            <person name="Kostygov A."/>
            <person name="Myskova J."/>
            <person name="Grybchuk D."/>
            <person name="Lestinova T."/>
            <person name="Votypka J."/>
            <person name="Volf P."/>
            <person name="Opperdoes F."/>
            <person name="Flegontov P."/>
            <person name="Lukes J."/>
            <person name="Yurchenko V."/>
        </authorList>
    </citation>
    <scope>NUCLEOTIDE SEQUENCE [LARGE SCALE GENOMIC DNA]</scope>
    <source>
        <strain evidence="11 12">ATCC 30220</strain>
    </source>
</reference>
<name>A0A0N1HU85_LEPSE</name>
<evidence type="ECO:0000259" key="10">
    <source>
        <dbReference type="SMART" id="SM00762"/>
    </source>
</evidence>
<feature type="region of interest" description="Disordered" evidence="9">
    <location>
        <begin position="357"/>
        <end position="388"/>
    </location>
</feature>
<dbReference type="Pfam" id="PF20663">
    <property type="entry name" value="COG4_N"/>
    <property type="match status" value="1"/>
</dbReference>
<comment type="caution">
    <text evidence="11">The sequence shown here is derived from an EMBL/GenBank/DDBJ whole genome shotgun (WGS) entry which is preliminary data.</text>
</comment>
<dbReference type="Pfam" id="PF08318">
    <property type="entry name" value="COG4_m"/>
    <property type="match status" value="1"/>
</dbReference>
<dbReference type="InterPro" id="IPR013167">
    <property type="entry name" value="COG4_M"/>
</dbReference>
<dbReference type="OrthoDB" id="47059at2759"/>
<dbReference type="OMA" id="YHYELND"/>
<keyword evidence="5" id="KW-0653">Protein transport</keyword>
<evidence type="ECO:0000256" key="4">
    <source>
        <dbReference type="ARBA" id="ARBA00022448"/>
    </source>
</evidence>
<dbReference type="VEuPathDB" id="TriTrypDB:Lsey_0336_0030"/>
<keyword evidence="12" id="KW-1185">Reference proteome</keyword>
<protein>
    <recommendedName>
        <fullName evidence="3">Conserved oligomeric Golgi complex subunit 4</fullName>
    </recommendedName>
    <alternativeName>
        <fullName evidence="8">Component of oligomeric Golgi complex 4</fullName>
    </alternativeName>
</protein>
<evidence type="ECO:0000256" key="2">
    <source>
        <dbReference type="ARBA" id="ARBA00009215"/>
    </source>
</evidence>